<evidence type="ECO:0008006" key="4">
    <source>
        <dbReference type="Google" id="ProtNLM"/>
    </source>
</evidence>
<name>A0A2Z6IC13_9BURK</name>
<proteinExistence type="predicted"/>
<keyword evidence="3" id="KW-1185">Reference proteome</keyword>
<evidence type="ECO:0000313" key="3">
    <source>
        <dbReference type="Proteomes" id="UP000271003"/>
    </source>
</evidence>
<dbReference type="PANTHER" id="PTHR11102">
    <property type="entry name" value="SEL-1-LIKE PROTEIN"/>
    <property type="match status" value="1"/>
</dbReference>
<dbReference type="Gene3D" id="1.25.40.10">
    <property type="entry name" value="Tetratricopeptide repeat domain"/>
    <property type="match status" value="1"/>
</dbReference>
<dbReference type="AlphaFoldDB" id="A0A2Z6IC13"/>
<dbReference type="PANTHER" id="PTHR11102:SF160">
    <property type="entry name" value="ERAD-ASSOCIATED E3 UBIQUITIN-PROTEIN LIGASE COMPONENT HRD3"/>
    <property type="match status" value="1"/>
</dbReference>
<dbReference type="Proteomes" id="UP000271003">
    <property type="component" value="Chromosome"/>
</dbReference>
<dbReference type="KEGG" id="sutt:SUTMEG_17330"/>
<dbReference type="InterPro" id="IPR006597">
    <property type="entry name" value="Sel1-like"/>
</dbReference>
<reference evidence="2 3" key="1">
    <citation type="journal article" date="2018" name="Int. J. Syst. Evol. Microbiol.">
        <title>Mesosutterella multiformis gen. nov., sp. nov., a member of the family Sutterellaceae and Sutterella megalosphaeroides sp. nov., isolated from human faeces.</title>
        <authorList>
            <person name="Sakamoto M."/>
            <person name="Ikeyama N."/>
            <person name="Kunihiro T."/>
            <person name="Iino T."/>
            <person name="Yuki M."/>
            <person name="Ohkuma M."/>
        </authorList>
    </citation>
    <scope>NUCLEOTIDE SEQUENCE [LARGE SCALE GENOMIC DNA]</scope>
    <source>
        <strain evidence="2 3">6FBBBH3</strain>
    </source>
</reference>
<dbReference type="Pfam" id="PF08238">
    <property type="entry name" value="Sel1"/>
    <property type="match status" value="6"/>
</dbReference>
<organism evidence="2 3">
    <name type="scientific">Sutterella megalosphaeroides</name>
    <dbReference type="NCBI Taxonomy" id="2494234"/>
    <lineage>
        <taxon>Bacteria</taxon>
        <taxon>Pseudomonadati</taxon>
        <taxon>Pseudomonadota</taxon>
        <taxon>Betaproteobacteria</taxon>
        <taxon>Burkholderiales</taxon>
        <taxon>Sutterellaceae</taxon>
        <taxon>Sutterella</taxon>
    </lineage>
</organism>
<dbReference type="SMART" id="SM00671">
    <property type="entry name" value="SEL1"/>
    <property type="match status" value="6"/>
</dbReference>
<sequence>MPRRLDTTFRIPGPPRSETTRTEGGRLRPLSAAEALERREAVERAAEAGDPEARVELARRLLSEATHWTHSRRARRLLDRVLDDPSARMSKVRARALYLKGLTLLRGQGVPRDLEAGACAVEEAAWAGVTEAEVDAARLARLGLGRTVSLEDALYWWRLAAAAGNLEAQRETGRAYRDGLGTAVDFVQAARWLGLAAEKGDSAAQYESALLQLRRDNPDRDPAAARRWMKEAALSGNVDAQHRLGLFYWSGTGGSVNLRLAVRWLTRAAEGENARAAATLAGLFLTGNVFELNRLHAWILLQRAKALGDPTADATAAGLKDLLDPRERSEGRKLLKRCPDTKSLLEALLPKNWKR</sequence>
<accession>A0A2Z6IC13</accession>
<dbReference type="OrthoDB" id="5365194at2"/>
<dbReference type="SUPFAM" id="SSF81901">
    <property type="entry name" value="HCP-like"/>
    <property type="match status" value="2"/>
</dbReference>
<dbReference type="RefSeq" id="WP_120177406.1">
    <property type="nucleotide sequence ID" value="NZ_AP018786.1"/>
</dbReference>
<protein>
    <recommendedName>
        <fullName evidence="4">Sel1 repeat family protein</fullName>
    </recommendedName>
</protein>
<gene>
    <name evidence="2" type="ORF">SUTMEG_17330</name>
</gene>
<evidence type="ECO:0000313" key="2">
    <source>
        <dbReference type="EMBL" id="BBF23842.1"/>
    </source>
</evidence>
<dbReference type="InterPro" id="IPR011990">
    <property type="entry name" value="TPR-like_helical_dom_sf"/>
</dbReference>
<dbReference type="InterPro" id="IPR050767">
    <property type="entry name" value="Sel1_AlgK"/>
</dbReference>
<evidence type="ECO:0000256" key="1">
    <source>
        <dbReference type="SAM" id="MobiDB-lite"/>
    </source>
</evidence>
<feature type="region of interest" description="Disordered" evidence="1">
    <location>
        <begin position="1"/>
        <end position="25"/>
    </location>
</feature>
<dbReference type="EMBL" id="AP018786">
    <property type="protein sequence ID" value="BBF23842.1"/>
    <property type="molecule type" value="Genomic_DNA"/>
</dbReference>